<reference evidence="3 4" key="1">
    <citation type="submission" date="2015-06" db="EMBL/GenBank/DDBJ databases">
        <title>The Genome Sequence of Enterococcus cecorum 170AEA1.</title>
        <authorList>
            <consortium name="The Broad Institute Genomics Platform"/>
            <consortium name="The Broad Institute Genome Sequencing Center for Infectious Disease"/>
            <person name="Earl A.M."/>
            <person name="Van Tyne D."/>
            <person name="Lebreton F."/>
            <person name="Saavedra J.T."/>
            <person name="Gilmore M.S."/>
            <person name="Manson McGuire A."/>
            <person name="Clock S."/>
            <person name="Crupain M."/>
            <person name="Rangan U."/>
            <person name="Young S."/>
            <person name="Abouelleil A."/>
            <person name="Cao P."/>
            <person name="Chapman S.B."/>
            <person name="Griggs A."/>
            <person name="Priest M."/>
            <person name="Shea T."/>
            <person name="Wortman J."/>
            <person name="Nusbaum C."/>
            <person name="Birren B."/>
        </authorList>
    </citation>
    <scope>NUCLEOTIDE SEQUENCE [LARGE SCALE GENOMIC DNA]</scope>
    <source>
        <strain evidence="3 4">170AEA1</strain>
    </source>
</reference>
<dbReference type="GO" id="GO:0008745">
    <property type="term" value="F:N-acetylmuramoyl-L-alanine amidase activity"/>
    <property type="evidence" value="ECO:0007669"/>
    <property type="project" value="InterPro"/>
</dbReference>
<dbReference type="Pfam" id="PF01520">
    <property type="entry name" value="Amidase_3"/>
    <property type="match status" value="1"/>
</dbReference>
<dbReference type="GO" id="GO:0030288">
    <property type="term" value="C:outer membrane-bounded periplasmic space"/>
    <property type="evidence" value="ECO:0007669"/>
    <property type="project" value="TreeGrafter"/>
</dbReference>
<feature type="chain" id="PRO_5016793987" description="MurNAc-LAA domain-containing protein" evidence="1">
    <location>
        <begin position="27"/>
        <end position="744"/>
    </location>
</feature>
<comment type="caution">
    <text evidence="3">The sequence shown here is derived from an EMBL/GenBank/DDBJ whole genome shotgun (WGS) entry which is preliminary data.</text>
</comment>
<name>A0A366SD96_9ENTE</name>
<dbReference type="SMART" id="SM00646">
    <property type="entry name" value="Ami_3"/>
    <property type="match status" value="1"/>
</dbReference>
<organism evidence="3 4">
    <name type="scientific">Enterococcus cecorum</name>
    <dbReference type="NCBI Taxonomy" id="44008"/>
    <lineage>
        <taxon>Bacteria</taxon>
        <taxon>Bacillati</taxon>
        <taxon>Bacillota</taxon>
        <taxon>Bacilli</taxon>
        <taxon>Lactobacillales</taxon>
        <taxon>Enterococcaceae</taxon>
        <taxon>Enterococcus</taxon>
    </lineage>
</organism>
<dbReference type="InterPro" id="IPR050695">
    <property type="entry name" value="N-acetylmuramoyl_amidase_3"/>
</dbReference>
<dbReference type="Gene3D" id="3.40.630.40">
    <property type="entry name" value="Zn-dependent exopeptidases"/>
    <property type="match status" value="1"/>
</dbReference>
<dbReference type="PANTHER" id="PTHR30404:SF8">
    <property type="entry name" value="AUTOLYSIN PH-RELATED"/>
    <property type="match status" value="1"/>
</dbReference>
<accession>A0A366SD96</accession>
<dbReference type="CDD" id="cd02696">
    <property type="entry name" value="MurNAc-LAA"/>
    <property type="match status" value="1"/>
</dbReference>
<evidence type="ECO:0000313" key="3">
    <source>
        <dbReference type="EMBL" id="RBR27479.1"/>
    </source>
</evidence>
<dbReference type="GO" id="GO:0009253">
    <property type="term" value="P:peptidoglycan catabolic process"/>
    <property type="evidence" value="ECO:0007669"/>
    <property type="project" value="InterPro"/>
</dbReference>
<keyword evidence="1" id="KW-0732">Signal</keyword>
<dbReference type="SUPFAM" id="SSF53187">
    <property type="entry name" value="Zn-dependent exopeptidases"/>
    <property type="match status" value="1"/>
</dbReference>
<evidence type="ECO:0000313" key="4">
    <source>
        <dbReference type="Proteomes" id="UP000252800"/>
    </source>
</evidence>
<dbReference type="EMBL" id="LEOY01000023">
    <property type="protein sequence ID" value="RBR27479.1"/>
    <property type="molecule type" value="Genomic_DNA"/>
</dbReference>
<dbReference type="InterPro" id="IPR002508">
    <property type="entry name" value="MurNAc-LAA_cat"/>
</dbReference>
<dbReference type="AlphaFoldDB" id="A0A366SD96"/>
<feature type="signal peptide" evidence="1">
    <location>
        <begin position="1"/>
        <end position="26"/>
    </location>
</feature>
<dbReference type="RefSeq" id="WP_113785164.1">
    <property type="nucleotide sequence ID" value="NZ_KZ845748.1"/>
</dbReference>
<proteinExistence type="predicted"/>
<evidence type="ECO:0000256" key="1">
    <source>
        <dbReference type="SAM" id="SignalP"/>
    </source>
</evidence>
<dbReference type="PANTHER" id="PTHR30404">
    <property type="entry name" value="N-ACETYLMURAMOYL-L-ALANINE AMIDASE"/>
    <property type="match status" value="1"/>
</dbReference>
<sequence>MKKFIRLSFYLLATIIAFFVSSNIHADIIVVNKDGGVPSSGINFDLIHNFTPDDDFGVPSLFKKHMIVMGHGAGDPGAQGSGTNEATFNRTELLPLLQKYASQLKYSKIYFYDPSRDMYRDSVHDKGAYTIDNYESVTEFHLDSSRSTSAHGGHVIVHPTQVTDKNRDLAQVVNKYVGLNPSYAGNGGLSLRSDLLNLSVLRYRGISYRLVEMAFISNPNDVAKLRSNLEAFAKEMVERITGERITPDIQASSIDYFAAIDNQMKISGWFESSKATTTGTPYLYIIDREGNELARYPITLTNRPDVANAYPDLPEAGKHGFSLTVNIPDNLRGKQIYFKAGKSSDSRGDHLNYEVYFTKGFKLDSVVKTGNIDEYKNTKNNVEIRGWFFDSRLSNQGVPYLFVYDENNQEIKRIALTLTNRVDVQAAYRTWSTSLKSGFNAKFTVGDQYRGHQLHFVAKNLTNDQNNVIFEIPLNGTYQVQDFVQASSLDQATYKDGKLKLSGWHYNERNNQGYRFLVLTDKATHQVVKKVNYQGINRSDVTRLHGDTAKNSGFDVTIDLAANEQGKTYLVKSIITEDEQGNNILSEQSFKNLVDVEQTTPLDPDQSNGKTDKLYRVYNKNSGEHLYTASLGEAKHLINLGWKDEGVAWNLPESGTPIYRLYNPNSGEHFYTANQAEYENVAKAGWNKEGIVFHSDLNKKTPIYRLFNPNADGAGSHHYTVNQAERDNLVKLGWKNEDIAFYGA</sequence>
<dbReference type="Proteomes" id="UP000252800">
    <property type="component" value="Unassembled WGS sequence"/>
</dbReference>
<feature type="domain" description="MurNAc-LAA" evidence="2">
    <location>
        <begin position="138"/>
        <end position="241"/>
    </location>
</feature>
<evidence type="ECO:0000259" key="2">
    <source>
        <dbReference type="SMART" id="SM00646"/>
    </source>
</evidence>
<protein>
    <recommendedName>
        <fullName evidence="2">MurNAc-LAA domain-containing protein</fullName>
    </recommendedName>
</protein>
<dbReference type="InterPro" id="IPR043708">
    <property type="entry name" value="DUF5648"/>
</dbReference>
<dbReference type="Pfam" id="PF18885">
    <property type="entry name" value="DUF5648"/>
    <property type="match status" value="1"/>
</dbReference>
<gene>
    <name evidence="3" type="ORF">EB18_02166</name>
</gene>